<dbReference type="Gene3D" id="3.30.450.20">
    <property type="entry name" value="PAS domain"/>
    <property type="match status" value="1"/>
</dbReference>
<dbReference type="EMBL" id="KE356560">
    <property type="protein sequence ID" value="ERG91394.1"/>
    <property type="molecule type" value="Genomic_DNA"/>
</dbReference>
<dbReference type="GO" id="GO:0016301">
    <property type="term" value="F:kinase activity"/>
    <property type="evidence" value="ECO:0007669"/>
    <property type="project" value="UniProtKB-KW"/>
</dbReference>
<dbReference type="AlphaFoldDB" id="U1MNI7"/>
<keyword evidence="2" id="KW-0808">Transferase</keyword>
<dbReference type="CDD" id="cd00130">
    <property type="entry name" value="PAS"/>
    <property type="match status" value="1"/>
</dbReference>
<dbReference type="InterPro" id="IPR035965">
    <property type="entry name" value="PAS-like_dom_sf"/>
</dbReference>
<dbReference type="SUPFAM" id="SSF55785">
    <property type="entry name" value="PYP-like sensor domain (PAS domain)"/>
    <property type="match status" value="1"/>
</dbReference>
<dbReference type="PROSITE" id="PS50112">
    <property type="entry name" value="PAS"/>
    <property type="match status" value="1"/>
</dbReference>
<protein>
    <submittedName>
        <fullName evidence="2">PAS sensor histidine kinase</fullName>
    </submittedName>
</protein>
<organism evidence="2 3">
    <name type="scientific">Haloquadratum walsbyi J07HQW1</name>
    <dbReference type="NCBI Taxonomy" id="1238424"/>
    <lineage>
        <taxon>Archaea</taxon>
        <taxon>Methanobacteriati</taxon>
        <taxon>Methanobacteriota</taxon>
        <taxon>Stenosarchaea group</taxon>
        <taxon>Halobacteria</taxon>
        <taxon>Halobacteriales</taxon>
        <taxon>Haloferacaceae</taxon>
        <taxon>Haloquadratum</taxon>
    </lineage>
</organism>
<evidence type="ECO:0000313" key="2">
    <source>
        <dbReference type="EMBL" id="ERG91394.1"/>
    </source>
</evidence>
<dbReference type="Pfam" id="PF13426">
    <property type="entry name" value="PAS_9"/>
    <property type="match status" value="1"/>
</dbReference>
<dbReference type="HOGENOM" id="CLU_080231_2_0_2"/>
<keyword evidence="2" id="KW-0418">Kinase</keyword>
<dbReference type="Proteomes" id="UP000030649">
    <property type="component" value="Unassembled WGS sequence"/>
</dbReference>
<name>U1MNI7_9EURY</name>
<reference evidence="2 3" key="1">
    <citation type="journal article" date="2013" name="PLoS ONE">
        <title>Assembly-driven community genomics of a hypersaline microbial ecosystem.</title>
        <authorList>
            <person name="Podell S."/>
            <person name="Ugalde J.A."/>
            <person name="Narasingarao P."/>
            <person name="Banfield J.F."/>
            <person name="Heidelberg K.B."/>
            <person name="Allen E.E."/>
        </authorList>
    </citation>
    <scope>NUCLEOTIDE SEQUENCE [LARGE SCALE GENOMIC DNA]</scope>
    <source>
        <strain evidence="3">J07HQW1</strain>
    </source>
</reference>
<proteinExistence type="predicted"/>
<evidence type="ECO:0000259" key="1">
    <source>
        <dbReference type="PROSITE" id="PS50112"/>
    </source>
</evidence>
<dbReference type="STRING" id="1238424.J07HQW1_01428"/>
<feature type="domain" description="PAS" evidence="1">
    <location>
        <begin position="59"/>
        <end position="105"/>
    </location>
</feature>
<accession>U1MNI7</accession>
<evidence type="ECO:0000313" key="3">
    <source>
        <dbReference type="Proteomes" id="UP000030649"/>
    </source>
</evidence>
<sequence>MTIQYVIRARYINAIAIMDYEEMVSEVSDDGTFGWILDHYPECIMITAGPAHEKPEEEILFVNKYFEQMTGYSKQEALGETPKMLQGEETSEHVIDKLTQSLSEEGHFIGETTNYRKSGEAYKVRWSVDALKPTEDAGVTHWISIQRDMSDDPLTNGFL</sequence>
<dbReference type="InterPro" id="IPR000014">
    <property type="entry name" value="PAS"/>
</dbReference>
<gene>
    <name evidence="2" type="ORF">J07HQW1_01428</name>
</gene>
<dbReference type="NCBIfam" id="TIGR00229">
    <property type="entry name" value="sensory_box"/>
    <property type="match status" value="1"/>
</dbReference>